<protein>
    <recommendedName>
        <fullName evidence="5">Competence protein CoiA</fullName>
    </recommendedName>
</protein>
<dbReference type="Pfam" id="PF25164">
    <property type="entry name" value="CoiA_N"/>
    <property type="match status" value="1"/>
</dbReference>
<comment type="caution">
    <text evidence="3">The sequence shown here is derived from an EMBL/GenBank/DDBJ whole genome shotgun (WGS) entry which is preliminary data.</text>
</comment>
<dbReference type="AlphaFoldDB" id="A0A9E4TTQ1"/>
<evidence type="ECO:0000259" key="1">
    <source>
        <dbReference type="Pfam" id="PF11682"/>
    </source>
</evidence>
<proteinExistence type="predicted"/>
<dbReference type="EMBL" id="JAEPCR010000077">
    <property type="protein sequence ID" value="MCG7979569.1"/>
    <property type="molecule type" value="Genomic_DNA"/>
</dbReference>
<dbReference type="InterPro" id="IPR021696">
    <property type="entry name" value="DUF3279"/>
</dbReference>
<evidence type="ECO:0000313" key="4">
    <source>
        <dbReference type="Proteomes" id="UP000886674"/>
    </source>
</evidence>
<feature type="domain" description="DUF3279" evidence="1">
    <location>
        <begin position="239"/>
        <end position="269"/>
    </location>
</feature>
<sequence length="271" mass="31137">MADYSLIPFGLHQSDQQFVDVSEVQRGSKCGCICPSCSTPLIARQGEVNVWHFAHLSKNVSHETKRKCEYSFWVSVTLMAKQVITKAKHINLPSLKMYLNDAREVVITESHKVTIDKVELEKSKNNIYADAVITVGKYFILVIFTAPHKQLHFDPSEANKSNNSGVLEISLAKAYMWFFGTQKKGKYTQIIENNILFSQEDKRWLYHPRSKIIEEKNNVELYLNKPSDNSASYIKRESQKYKCLACEAQWHGDHICPKCNTHLYSIKATEI</sequence>
<accession>A0A9E4TTQ1</accession>
<evidence type="ECO:0008006" key="5">
    <source>
        <dbReference type="Google" id="ProtNLM"/>
    </source>
</evidence>
<dbReference type="Pfam" id="PF11682">
    <property type="entry name" value="Zn_ribbon_11"/>
    <property type="match status" value="1"/>
</dbReference>
<evidence type="ECO:0000313" key="3">
    <source>
        <dbReference type="EMBL" id="MCG7979569.1"/>
    </source>
</evidence>
<evidence type="ECO:0000259" key="2">
    <source>
        <dbReference type="Pfam" id="PF25164"/>
    </source>
</evidence>
<dbReference type="Proteomes" id="UP000886674">
    <property type="component" value="Unassembled WGS sequence"/>
</dbReference>
<organism evidence="3 4">
    <name type="scientific">Candidatus Thiodiazotropha taylori</name>
    <dbReference type="NCBI Taxonomy" id="2792791"/>
    <lineage>
        <taxon>Bacteria</taxon>
        <taxon>Pseudomonadati</taxon>
        <taxon>Pseudomonadota</taxon>
        <taxon>Gammaproteobacteria</taxon>
        <taxon>Chromatiales</taxon>
        <taxon>Sedimenticolaceae</taxon>
        <taxon>Candidatus Thiodiazotropha</taxon>
    </lineage>
</organism>
<feature type="domain" description="Competence protein CoiA-like N-terminal" evidence="2">
    <location>
        <begin position="29"/>
        <end position="59"/>
    </location>
</feature>
<dbReference type="InterPro" id="IPR057253">
    <property type="entry name" value="CoiA-like_N"/>
</dbReference>
<gene>
    <name evidence="3" type="ORF">JAY77_15680</name>
</gene>
<reference evidence="3" key="1">
    <citation type="journal article" date="2021" name="Proc. Natl. Acad. Sci. U.S.A.">
        <title>Global biogeography of chemosynthetic symbionts reveals both localized and globally distributed symbiont groups. .</title>
        <authorList>
            <person name="Osvatic J.T."/>
            <person name="Wilkins L.G.E."/>
            <person name="Leibrecht L."/>
            <person name="Leray M."/>
            <person name="Zauner S."/>
            <person name="Polzin J."/>
            <person name="Camacho Y."/>
            <person name="Gros O."/>
            <person name="van Gils J.A."/>
            <person name="Eisen J.A."/>
            <person name="Petersen J.M."/>
            <person name="Yuen B."/>
        </authorList>
    </citation>
    <scope>NUCLEOTIDE SEQUENCE</scope>
    <source>
        <strain evidence="3">MAGclacostrist055</strain>
    </source>
</reference>
<name>A0A9E4TTQ1_9GAMM</name>